<name>A0A917VDB7_9NOCA</name>
<dbReference type="AlphaFoldDB" id="A0A917VDB7"/>
<comment type="caution">
    <text evidence="1">The sequence shown here is derived from an EMBL/GenBank/DDBJ whole genome shotgun (WGS) entry which is preliminary data.</text>
</comment>
<gene>
    <name evidence="1" type="ORF">GCM10011591_43150</name>
</gene>
<protein>
    <submittedName>
        <fullName evidence="1">Uncharacterized protein</fullName>
    </submittedName>
</protein>
<evidence type="ECO:0000313" key="2">
    <source>
        <dbReference type="Proteomes" id="UP000612956"/>
    </source>
</evidence>
<proteinExistence type="predicted"/>
<keyword evidence="2" id="KW-1185">Reference proteome</keyword>
<reference evidence="1" key="1">
    <citation type="journal article" date="2014" name="Int. J. Syst. Evol. Microbiol.">
        <title>Complete genome sequence of Corynebacterium casei LMG S-19264T (=DSM 44701T), isolated from a smear-ripened cheese.</title>
        <authorList>
            <consortium name="US DOE Joint Genome Institute (JGI-PGF)"/>
            <person name="Walter F."/>
            <person name="Albersmeier A."/>
            <person name="Kalinowski J."/>
            <person name="Ruckert C."/>
        </authorList>
    </citation>
    <scope>NUCLEOTIDE SEQUENCE</scope>
    <source>
        <strain evidence="1">CGMCC 4.7278</strain>
    </source>
</reference>
<evidence type="ECO:0000313" key="1">
    <source>
        <dbReference type="EMBL" id="GGK66386.1"/>
    </source>
</evidence>
<dbReference type="EMBL" id="BMMW01000005">
    <property type="protein sequence ID" value="GGK66386.1"/>
    <property type="molecule type" value="Genomic_DNA"/>
</dbReference>
<reference evidence="1" key="2">
    <citation type="submission" date="2020-09" db="EMBL/GenBank/DDBJ databases">
        <authorList>
            <person name="Sun Q."/>
            <person name="Zhou Y."/>
        </authorList>
    </citation>
    <scope>NUCLEOTIDE SEQUENCE</scope>
    <source>
        <strain evidence="1">CGMCC 4.7278</strain>
    </source>
</reference>
<accession>A0A917VDB7</accession>
<dbReference type="RefSeq" id="WP_188830866.1">
    <property type="nucleotide sequence ID" value="NZ_BMMW01000005.1"/>
</dbReference>
<dbReference type="Proteomes" id="UP000612956">
    <property type="component" value="Unassembled WGS sequence"/>
</dbReference>
<organism evidence="1 2">
    <name type="scientific">Nocardia camponoti</name>
    <dbReference type="NCBI Taxonomy" id="1616106"/>
    <lineage>
        <taxon>Bacteria</taxon>
        <taxon>Bacillati</taxon>
        <taxon>Actinomycetota</taxon>
        <taxon>Actinomycetes</taxon>
        <taxon>Mycobacteriales</taxon>
        <taxon>Nocardiaceae</taxon>
        <taxon>Nocardia</taxon>
    </lineage>
</organism>
<sequence length="133" mass="14679">MVVSRMWRRFFGERTEALDPDRTDLVIVVSSFDDVESCSSVLDRSDELDRDAPALLRHHLRLPAAQTDAAVEIAGYDGYTRGASTDDGLILQRVQVLDPLSCSQERSRMAGLAARHDGTALGWDAMQPPRGAH</sequence>